<dbReference type="InterPro" id="IPR040306">
    <property type="entry name" value="Os02g0753200-like"/>
</dbReference>
<reference evidence="2 3" key="1">
    <citation type="submission" date="2024-06" db="EMBL/GenBank/DDBJ databases">
        <authorList>
            <person name="Kraege A."/>
            <person name="Thomma B."/>
        </authorList>
    </citation>
    <scope>NUCLEOTIDE SEQUENCE [LARGE SCALE GENOMIC DNA]</scope>
</reference>
<keyword evidence="3" id="KW-1185">Reference proteome</keyword>
<comment type="caution">
    <text evidence="2">The sequence shown here is derived from an EMBL/GenBank/DDBJ whole genome shotgun (WGS) entry which is preliminary data.</text>
</comment>
<proteinExistence type="predicted"/>
<evidence type="ECO:0000313" key="3">
    <source>
        <dbReference type="Proteomes" id="UP001497392"/>
    </source>
</evidence>
<feature type="region of interest" description="Disordered" evidence="1">
    <location>
        <begin position="74"/>
        <end position="162"/>
    </location>
</feature>
<dbReference type="PANTHER" id="PTHR35321">
    <property type="entry name" value="OS02G0753200 PROTEIN"/>
    <property type="match status" value="1"/>
</dbReference>
<dbReference type="Proteomes" id="UP001497392">
    <property type="component" value="Unassembled WGS sequence"/>
</dbReference>
<sequence length="267" mass="28661">MMLDEGLVAYASSDNDNSRQGEDSDDSYFVGSDVESDDSATRRRKEAESRLRDADTAAAAARVLPDPMSALSQVKQAPEYLRPEATRPLAVPVHRGGRPLAPALPSSHHRQDDSSNGVHTFDIASMAPPLKGQSDGDKRGLPEGAVISAAPKRYRPEGGDDGGMVTAAQIAMLGGQWKPTADELDTSARATAVGPAVPPGTEDRSKQKATKAMGVTDFMDKGVGGAQLPRKRQDRKDKEKSKRMMGQSSHASWKSEAEMVLRQQYDS</sequence>
<name>A0ABP1FL55_9CHLO</name>
<evidence type="ECO:0000256" key="1">
    <source>
        <dbReference type="SAM" id="MobiDB-lite"/>
    </source>
</evidence>
<feature type="region of interest" description="Disordered" evidence="1">
    <location>
        <begin position="190"/>
        <end position="267"/>
    </location>
</feature>
<dbReference type="PANTHER" id="PTHR35321:SF1">
    <property type="entry name" value="OS02G0753200 PROTEIN"/>
    <property type="match status" value="1"/>
</dbReference>
<accession>A0ABP1FL55</accession>
<dbReference type="EMBL" id="CAXHTA020000004">
    <property type="protein sequence ID" value="CAL5220704.1"/>
    <property type="molecule type" value="Genomic_DNA"/>
</dbReference>
<organism evidence="2 3">
    <name type="scientific">Coccomyxa viridis</name>
    <dbReference type="NCBI Taxonomy" id="1274662"/>
    <lineage>
        <taxon>Eukaryota</taxon>
        <taxon>Viridiplantae</taxon>
        <taxon>Chlorophyta</taxon>
        <taxon>core chlorophytes</taxon>
        <taxon>Trebouxiophyceae</taxon>
        <taxon>Trebouxiophyceae incertae sedis</taxon>
        <taxon>Coccomyxaceae</taxon>
        <taxon>Coccomyxa</taxon>
    </lineage>
</organism>
<feature type="compositionally biased region" description="Basic and acidic residues" evidence="1">
    <location>
        <begin position="39"/>
        <end position="55"/>
    </location>
</feature>
<gene>
    <name evidence="2" type="primary">g2760</name>
    <name evidence="2" type="ORF">VP750_LOCUS2363</name>
</gene>
<protein>
    <submittedName>
        <fullName evidence="2">G2760 protein</fullName>
    </submittedName>
</protein>
<evidence type="ECO:0000313" key="2">
    <source>
        <dbReference type="EMBL" id="CAL5220704.1"/>
    </source>
</evidence>
<feature type="region of interest" description="Disordered" evidence="1">
    <location>
        <begin position="1"/>
        <end position="56"/>
    </location>
</feature>